<organism evidence="3 4">
    <name type="scientific">Rubripirellula lacrimiformis</name>
    <dbReference type="NCBI Taxonomy" id="1930273"/>
    <lineage>
        <taxon>Bacteria</taxon>
        <taxon>Pseudomonadati</taxon>
        <taxon>Planctomycetota</taxon>
        <taxon>Planctomycetia</taxon>
        <taxon>Pirellulales</taxon>
        <taxon>Pirellulaceae</taxon>
        <taxon>Rubripirellula</taxon>
    </lineage>
</organism>
<evidence type="ECO:0000259" key="2">
    <source>
        <dbReference type="Pfam" id="PF12697"/>
    </source>
</evidence>
<reference evidence="3 4" key="1">
    <citation type="submission" date="2019-02" db="EMBL/GenBank/DDBJ databases">
        <title>Deep-cultivation of Planctomycetes and their phenomic and genomic characterization uncovers novel biology.</title>
        <authorList>
            <person name="Wiegand S."/>
            <person name="Jogler M."/>
            <person name="Boedeker C."/>
            <person name="Pinto D."/>
            <person name="Vollmers J."/>
            <person name="Rivas-Marin E."/>
            <person name="Kohn T."/>
            <person name="Peeters S.H."/>
            <person name="Heuer A."/>
            <person name="Rast P."/>
            <person name="Oberbeckmann S."/>
            <person name="Bunk B."/>
            <person name="Jeske O."/>
            <person name="Meyerdierks A."/>
            <person name="Storesund J.E."/>
            <person name="Kallscheuer N."/>
            <person name="Luecker S."/>
            <person name="Lage O.M."/>
            <person name="Pohl T."/>
            <person name="Merkel B.J."/>
            <person name="Hornburger P."/>
            <person name="Mueller R.-W."/>
            <person name="Bruemmer F."/>
            <person name="Labrenz M."/>
            <person name="Spormann A.M."/>
            <person name="Op den Camp H."/>
            <person name="Overmann J."/>
            <person name="Amann R."/>
            <person name="Jetten M.S.M."/>
            <person name="Mascher T."/>
            <person name="Medema M.H."/>
            <person name="Devos D.P."/>
            <person name="Kaster A.-K."/>
            <person name="Ovreas L."/>
            <person name="Rohde M."/>
            <person name="Galperin M.Y."/>
            <person name="Jogler C."/>
        </authorList>
    </citation>
    <scope>NUCLEOTIDE SEQUENCE [LARGE SCALE GENOMIC DNA]</scope>
    <source>
        <strain evidence="3 4">K22_7</strain>
    </source>
</reference>
<gene>
    <name evidence="3" type="ORF">K227x_29320</name>
</gene>
<name>A0A517NBP4_9BACT</name>
<dbReference type="SUPFAM" id="SSF53474">
    <property type="entry name" value="alpha/beta-Hydrolases"/>
    <property type="match status" value="1"/>
</dbReference>
<dbReference type="GO" id="GO:0016787">
    <property type="term" value="F:hydrolase activity"/>
    <property type="evidence" value="ECO:0007669"/>
    <property type="project" value="UniProtKB-KW"/>
</dbReference>
<keyword evidence="1" id="KW-0472">Membrane</keyword>
<feature type="transmembrane region" description="Helical" evidence="1">
    <location>
        <begin position="71"/>
        <end position="92"/>
    </location>
</feature>
<keyword evidence="1" id="KW-1133">Transmembrane helix</keyword>
<protein>
    <submittedName>
        <fullName evidence="3">Alpha/beta hydrolase family protein</fullName>
    </submittedName>
</protein>
<keyword evidence="1" id="KW-0812">Transmembrane</keyword>
<keyword evidence="4" id="KW-1185">Reference proteome</keyword>
<dbReference type="Gene3D" id="3.40.50.1820">
    <property type="entry name" value="alpha/beta hydrolase"/>
    <property type="match status" value="1"/>
</dbReference>
<dbReference type="Proteomes" id="UP000318538">
    <property type="component" value="Chromosome"/>
</dbReference>
<dbReference type="KEGG" id="rlc:K227x_29320"/>
<dbReference type="AlphaFoldDB" id="A0A517NBP4"/>
<keyword evidence="3" id="KW-0378">Hydrolase</keyword>
<dbReference type="Pfam" id="PF12697">
    <property type="entry name" value="Abhydrolase_6"/>
    <property type="match status" value="1"/>
</dbReference>
<dbReference type="InterPro" id="IPR000073">
    <property type="entry name" value="AB_hydrolase_1"/>
</dbReference>
<feature type="domain" description="AB hydrolase-1" evidence="2">
    <location>
        <begin position="412"/>
        <end position="690"/>
    </location>
</feature>
<sequence>MSHKEVRRDGRRFCLRDESAASDDGRMMQCRVGFRLRCLPNWLIADSVGAARPDSIGRSRQEDRFWAASRAGILVFALMVACLAGCVTPSYLSSRKIRDNPLTSTLHLVGPKGPEISERTWNTLRRFDLEDRYQTDSRVCFEHIRQRVAENPEAELIYALSELAYVEGKKAERAGRGSDALNQYGVALTNSYDYLFSDDIGTSRNYYDPQFRGACDLYNESLEDTLRLLCEENRIQPGQTYTIKTEDREFVVRTEMRGQWKTDEFDHYEFVSDYEIETLRNQHTTYGLGVPLIAVRRPPTEADQREKYYPKGLSYSVTALMRCVEPKDGGRPGDSKVCVLEFFDPLKANQIQLAEQWVPLETDLTTPLAYFLDSPEFRKRNAATEGLLNPNDSVKSRGLYMLEPYDPNRIPVLMVHGLWSSPMTWMDMFNDLRSFPEIRERYQFWFYLYPSGQPFWLSATQLRSDLTTMRKAFDQNRRDRPMDQMVLVGHSMGGLVSRMQTIDSGDEFWKIVSNEPVRDADDAIAKLKGDDDDRFKLVSTLFFRPNSSVKRVITIGTPHRGSEFANDYTRWLARKFIKLPTMAVGTGVRLAEQNPSVFKDTQLLTVANAIDSLAPESPIFPVMMRAKRAPGVKYHNIIGVLENPSLITGRTGRGDGVVEYASAHMEDTESELVIDAPHTSVHMTPKAVFEVRRILLEHLKELDSGDRIAASDPLRGAGDPLVLPMSSEVETGELQGSVFENANANWTNLPPVVIER</sequence>
<dbReference type="InterPro" id="IPR029058">
    <property type="entry name" value="AB_hydrolase_fold"/>
</dbReference>
<proteinExistence type="predicted"/>
<dbReference type="EMBL" id="CP036525">
    <property type="protein sequence ID" value="QDT04540.1"/>
    <property type="molecule type" value="Genomic_DNA"/>
</dbReference>
<evidence type="ECO:0000256" key="1">
    <source>
        <dbReference type="SAM" id="Phobius"/>
    </source>
</evidence>
<accession>A0A517NBP4</accession>
<evidence type="ECO:0000313" key="3">
    <source>
        <dbReference type="EMBL" id="QDT04540.1"/>
    </source>
</evidence>
<evidence type="ECO:0000313" key="4">
    <source>
        <dbReference type="Proteomes" id="UP000318538"/>
    </source>
</evidence>